<dbReference type="SUPFAM" id="SSF52833">
    <property type="entry name" value="Thioredoxin-like"/>
    <property type="match status" value="1"/>
</dbReference>
<organism evidence="1 2">
    <name type="scientific">Halobacillus amylolyticus</name>
    <dbReference type="NCBI Taxonomy" id="2932259"/>
    <lineage>
        <taxon>Bacteria</taxon>
        <taxon>Bacillati</taxon>
        <taxon>Bacillota</taxon>
        <taxon>Bacilli</taxon>
        <taxon>Bacillales</taxon>
        <taxon>Bacillaceae</taxon>
        <taxon>Halobacillus</taxon>
    </lineage>
</organism>
<dbReference type="NCBIfam" id="TIGR04019">
    <property type="entry name" value="B_thiol_YtxJ"/>
    <property type="match status" value="1"/>
</dbReference>
<accession>A0ABY4HAL4</accession>
<evidence type="ECO:0000313" key="2">
    <source>
        <dbReference type="Proteomes" id="UP000830326"/>
    </source>
</evidence>
<evidence type="ECO:0000313" key="1">
    <source>
        <dbReference type="EMBL" id="UOR11904.1"/>
    </source>
</evidence>
<dbReference type="Pfam" id="PF11009">
    <property type="entry name" value="BrxC"/>
    <property type="match status" value="1"/>
</dbReference>
<name>A0ABY4HAL4_9BACI</name>
<dbReference type="Gene3D" id="3.40.30.10">
    <property type="entry name" value="Glutaredoxin"/>
    <property type="match status" value="1"/>
</dbReference>
<reference evidence="1" key="1">
    <citation type="submission" date="2022-04" db="EMBL/GenBank/DDBJ databases">
        <title>Halobacillus sp. isolated from saltern.</title>
        <authorList>
            <person name="Won M."/>
            <person name="Lee C.-M."/>
            <person name="Woen H.-Y."/>
            <person name="Kwon S.-W."/>
        </authorList>
    </citation>
    <scope>NUCLEOTIDE SEQUENCE</scope>
    <source>
        <strain evidence="1">SSHM10-5</strain>
    </source>
</reference>
<keyword evidence="2" id="KW-1185">Reference proteome</keyword>
<protein>
    <submittedName>
        <fullName evidence="1">Bacillithiol system redox-active protein YtxJ</fullName>
    </submittedName>
</protein>
<dbReference type="InterPro" id="IPR022551">
    <property type="entry name" value="BrxC"/>
</dbReference>
<gene>
    <name evidence="1" type="primary">ytxJ</name>
    <name evidence="1" type="ORF">MUO15_20520</name>
</gene>
<proteinExistence type="predicted"/>
<dbReference type="RefSeq" id="WP_245032315.1">
    <property type="nucleotide sequence ID" value="NZ_CP095075.1"/>
</dbReference>
<dbReference type="EMBL" id="CP095075">
    <property type="protein sequence ID" value="UOR11904.1"/>
    <property type="molecule type" value="Genomic_DNA"/>
</dbReference>
<sequence>MEIKLIETKEQFDDVIENSEKFFLFKHSLTCPISASAKEEFEKYSQESVIPCYMIHVQDARKLSNTIVQDFAVKHESPQALLFNGKSVGWHESHQNITNASLSKAVEYAGDDLP</sequence>
<dbReference type="Proteomes" id="UP000830326">
    <property type="component" value="Chromosome"/>
</dbReference>
<dbReference type="InterPro" id="IPR036249">
    <property type="entry name" value="Thioredoxin-like_sf"/>
</dbReference>